<organism evidence="2 3">
    <name type="scientific">Ditylenchus destructor</name>
    <dbReference type="NCBI Taxonomy" id="166010"/>
    <lineage>
        <taxon>Eukaryota</taxon>
        <taxon>Metazoa</taxon>
        <taxon>Ecdysozoa</taxon>
        <taxon>Nematoda</taxon>
        <taxon>Chromadorea</taxon>
        <taxon>Rhabditida</taxon>
        <taxon>Tylenchina</taxon>
        <taxon>Tylenchomorpha</taxon>
        <taxon>Sphaerularioidea</taxon>
        <taxon>Anguinidae</taxon>
        <taxon>Anguininae</taxon>
        <taxon>Ditylenchus</taxon>
    </lineage>
</organism>
<dbReference type="Proteomes" id="UP001201812">
    <property type="component" value="Unassembled WGS sequence"/>
</dbReference>
<dbReference type="EMBL" id="JAKKPZ010000016">
    <property type="protein sequence ID" value="KAI1713087.1"/>
    <property type="molecule type" value="Genomic_DNA"/>
</dbReference>
<gene>
    <name evidence="2" type="ORF">DdX_09159</name>
</gene>
<evidence type="ECO:0000313" key="3">
    <source>
        <dbReference type="Proteomes" id="UP001201812"/>
    </source>
</evidence>
<dbReference type="AlphaFoldDB" id="A0AAD4N2U0"/>
<feature type="chain" id="PRO_5042238296" evidence="1">
    <location>
        <begin position="22"/>
        <end position="127"/>
    </location>
</feature>
<proteinExistence type="predicted"/>
<sequence length="127" mass="14103">MNSVVVLAFIFISFVISGVNATKTEPSEVEYEVYVGDIQQYIEKPNGSHKKPLKIKVTGTKTTYPPSHDGLVRYEKSAKCSDVYEAVEKLLKREPKNLKAGYDGMTKSLVDKNSPAGLNFKALIFVD</sequence>
<evidence type="ECO:0000313" key="2">
    <source>
        <dbReference type="EMBL" id="KAI1713087.1"/>
    </source>
</evidence>
<keyword evidence="3" id="KW-1185">Reference proteome</keyword>
<feature type="signal peptide" evidence="1">
    <location>
        <begin position="1"/>
        <end position="21"/>
    </location>
</feature>
<protein>
    <submittedName>
        <fullName evidence="2">Uncharacterized protein</fullName>
    </submittedName>
</protein>
<reference evidence="2" key="1">
    <citation type="submission" date="2022-01" db="EMBL/GenBank/DDBJ databases">
        <title>Genome Sequence Resource for Two Populations of Ditylenchus destructor, the Migratory Endoparasitic Phytonematode.</title>
        <authorList>
            <person name="Zhang H."/>
            <person name="Lin R."/>
            <person name="Xie B."/>
        </authorList>
    </citation>
    <scope>NUCLEOTIDE SEQUENCE</scope>
    <source>
        <strain evidence="2">BazhouSP</strain>
    </source>
</reference>
<comment type="caution">
    <text evidence="2">The sequence shown here is derived from an EMBL/GenBank/DDBJ whole genome shotgun (WGS) entry which is preliminary data.</text>
</comment>
<name>A0AAD4N2U0_9BILA</name>
<accession>A0AAD4N2U0</accession>
<evidence type="ECO:0000256" key="1">
    <source>
        <dbReference type="SAM" id="SignalP"/>
    </source>
</evidence>
<keyword evidence="1" id="KW-0732">Signal</keyword>